<dbReference type="KEGG" id="nox:C5F49_00280"/>
<reference evidence="1 2" key="1">
    <citation type="submission" date="2018-02" db="EMBL/GenBank/DDBJ databases">
        <title>Complete genome of Nitrosopumilus oxyclinae HCE1.</title>
        <authorList>
            <person name="Qin W."/>
            <person name="Zheng Y."/>
            <person name="Stahl D.A."/>
        </authorList>
    </citation>
    <scope>NUCLEOTIDE SEQUENCE [LARGE SCALE GENOMIC DNA]</scope>
    <source>
        <strain evidence="1 2">HCE1</strain>
    </source>
</reference>
<sequence length="71" mass="7667">MNKIIIVIFIAIIIGIGVTASSISMENTEEDNGTTENNIILNEIAPIEQEPEEKGRALTVELTESIGLKSP</sequence>
<accession>A0A7D5M3Y0</accession>
<dbReference type="GeneID" id="56060324"/>
<proteinExistence type="predicted"/>
<protein>
    <submittedName>
        <fullName evidence="1">Uncharacterized protein</fullName>
    </submittedName>
</protein>
<dbReference type="Proteomes" id="UP000509441">
    <property type="component" value="Chromosome"/>
</dbReference>
<dbReference type="AlphaFoldDB" id="A0A7D5M3Y0"/>
<evidence type="ECO:0000313" key="2">
    <source>
        <dbReference type="Proteomes" id="UP000509441"/>
    </source>
</evidence>
<organism evidence="1 2">
    <name type="scientific">Nitrosopumilus oxyclinae</name>
    <dbReference type="NCBI Taxonomy" id="1959104"/>
    <lineage>
        <taxon>Archaea</taxon>
        <taxon>Nitrososphaerota</taxon>
        <taxon>Nitrososphaeria</taxon>
        <taxon>Nitrosopumilales</taxon>
        <taxon>Nitrosopumilaceae</taxon>
        <taxon>Nitrosopumilus</taxon>
    </lineage>
</organism>
<gene>
    <name evidence="1" type="ORF">C5F49_00280</name>
</gene>
<dbReference type="EMBL" id="CP026994">
    <property type="protein sequence ID" value="QLH03930.1"/>
    <property type="molecule type" value="Genomic_DNA"/>
</dbReference>
<name>A0A7D5M3Y0_9ARCH</name>
<keyword evidence="2" id="KW-1185">Reference proteome</keyword>
<evidence type="ECO:0000313" key="1">
    <source>
        <dbReference type="EMBL" id="QLH03930.1"/>
    </source>
</evidence>
<dbReference type="RefSeq" id="WP_179362785.1">
    <property type="nucleotide sequence ID" value="NZ_CP026994.1"/>
</dbReference>